<dbReference type="AlphaFoldDB" id="A0A292PLX6"/>
<evidence type="ECO:0000313" key="1">
    <source>
        <dbReference type="EMBL" id="CUS08529.1"/>
    </source>
</evidence>
<dbReference type="Proteomes" id="UP001412239">
    <property type="component" value="Unassembled WGS sequence"/>
</dbReference>
<reference evidence="1" key="1">
    <citation type="submission" date="2015-10" db="EMBL/GenBank/DDBJ databases">
        <authorList>
            <person name="Regsiter A."/>
            <person name="william w."/>
        </authorList>
    </citation>
    <scope>NUCLEOTIDE SEQUENCE</scope>
    <source>
        <strain evidence="1">Montdore</strain>
    </source>
</reference>
<proteinExistence type="predicted"/>
<sequence length="94" mass="10565">MPHVKHVRSSPLFLFRLTLVNRAKVSSATDRTKILSAGERSEQAVSGYLLQKGYWNDPIRTARVRTKNENRKLGRHKLDCTGWTGDEAELGVSG</sequence>
<accession>A0A292PLX6</accession>
<gene>
    <name evidence="1" type="ORF">GSTUAT00007398001</name>
</gene>
<keyword evidence="2" id="KW-1185">Reference proteome</keyword>
<name>A0A292PLX6_9PEZI</name>
<organism evidence="1 2">
    <name type="scientific">Tuber aestivum</name>
    <name type="common">summer truffle</name>
    <dbReference type="NCBI Taxonomy" id="59557"/>
    <lineage>
        <taxon>Eukaryota</taxon>
        <taxon>Fungi</taxon>
        <taxon>Dikarya</taxon>
        <taxon>Ascomycota</taxon>
        <taxon>Pezizomycotina</taxon>
        <taxon>Pezizomycetes</taxon>
        <taxon>Pezizales</taxon>
        <taxon>Tuberaceae</taxon>
        <taxon>Tuber</taxon>
    </lineage>
</organism>
<evidence type="ECO:0000313" key="2">
    <source>
        <dbReference type="Proteomes" id="UP001412239"/>
    </source>
</evidence>
<dbReference type="EMBL" id="LN891128">
    <property type="protein sequence ID" value="CUS08529.1"/>
    <property type="molecule type" value="Genomic_DNA"/>
</dbReference>
<protein>
    <submittedName>
        <fullName evidence="1">Uncharacterized protein</fullName>
    </submittedName>
</protein>